<accession>A0A198UVJ5</accession>
<dbReference type="PATRIC" id="fig|480.225.peg.1408"/>
<proteinExistence type="predicted"/>
<dbReference type="AlphaFoldDB" id="A0A198UVJ5"/>
<comment type="caution">
    <text evidence="1">The sequence shown here is derived from an EMBL/GenBank/DDBJ whole genome shotgun (WGS) entry which is preliminary data.</text>
</comment>
<dbReference type="EMBL" id="LXHC01000005">
    <property type="protein sequence ID" value="OAU97746.1"/>
    <property type="molecule type" value="Genomic_DNA"/>
</dbReference>
<evidence type="ECO:0000313" key="2">
    <source>
        <dbReference type="EMBL" id="OAU99317.1"/>
    </source>
</evidence>
<evidence type="ECO:0000313" key="1">
    <source>
        <dbReference type="EMBL" id="OAU97746.1"/>
    </source>
</evidence>
<gene>
    <name evidence="2" type="ORF">AO382_1962</name>
    <name evidence="1" type="ORF">AO384_0432</name>
</gene>
<dbReference type="Proteomes" id="UP000078228">
    <property type="component" value="Unassembled WGS sequence"/>
</dbReference>
<dbReference type="EMBL" id="LXHE01000022">
    <property type="protein sequence ID" value="OAU99317.1"/>
    <property type="molecule type" value="Genomic_DNA"/>
</dbReference>
<name>A0A198UVJ5_MORCA</name>
<evidence type="ECO:0000313" key="4">
    <source>
        <dbReference type="Proteomes" id="UP000078446"/>
    </source>
</evidence>
<organism evidence="1 3">
    <name type="scientific">Moraxella catarrhalis</name>
    <name type="common">Branhamella catarrhalis</name>
    <dbReference type="NCBI Taxonomy" id="480"/>
    <lineage>
        <taxon>Bacteria</taxon>
        <taxon>Pseudomonadati</taxon>
        <taxon>Pseudomonadota</taxon>
        <taxon>Gammaproteobacteria</taxon>
        <taxon>Moraxellales</taxon>
        <taxon>Moraxellaceae</taxon>
        <taxon>Moraxella</taxon>
    </lineage>
</organism>
<reference evidence="3 4" key="1">
    <citation type="journal article" date="2016" name="Genome Biol. Evol.">
        <title>Comparative Genomic Analyses of the Moraxella catarrhalis Serosensitive and Seroresistant Lineages Demonstrate Their Independent Evolution.</title>
        <authorList>
            <person name="Earl J.P."/>
            <person name="de Vries S.P."/>
            <person name="Ahmed A."/>
            <person name="Powell E."/>
            <person name="Schultz M.P."/>
            <person name="Hermans P.W."/>
            <person name="Hill D.J."/>
            <person name="Zhou Z."/>
            <person name="Constantinidou C.I."/>
            <person name="Hu F.Z."/>
            <person name="Bootsma H.J."/>
            <person name="Ehrlich G.D."/>
        </authorList>
    </citation>
    <scope>NUCLEOTIDE SEQUENCE [LARGE SCALE GENOMIC DNA]</scope>
    <source>
        <strain evidence="1 3">Z7542</strain>
        <strain evidence="2 4">Z7574</strain>
    </source>
</reference>
<sequence>MLKTGDDDGDFIICQPYQADKPLGICPKLCYGIMYLNSH</sequence>
<keyword evidence="3" id="KW-1185">Reference proteome</keyword>
<dbReference type="Proteomes" id="UP000078446">
    <property type="component" value="Unassembled WGS sequence"/>
</dbReference>
<protein>
    <submittedName>
        <fullName evidence="1">Uncharacterized protein</fullName>
    </submittedName>
</protein>
<evidence type="ECO:0000313" key="3">
    <source>
        <dbReference type="Proteomes" id="UP000078228"/>
    </source>
</evidence>